<keyword evidence="2" id="KW-0238">DNA-binding</keyword>
<evidence type="ECO:0000256" key="1">
    <source>
        <dbReference type="ARBA" id="ARBA00023015"/>
    </source>
</evidence>
<dbReference type="InterPro" id="IPR051011">
    <property type="entry name" value="Metal_resp_trans_reg"/>
</dbReference>
<feature type="domain" description="HTH arsR-type" evidence="4">
    <location>
        <begin position="1"/>
        <end position="91"/>
    </location>
</feature>
<accession>A0A3N5CUK6</accession>
<evidence type="ECO:0000313" key="5">
    <source>
        <dbReference type="EMBL" id="RPF71120.1"/>
    </source>
</evidence>
<comment type="caution">
    <text evidence="5">The sequence shown here is derived from an EMBL/GenBank/DDBJ whole genome shotgun (WGS) entry which is preliminary data.</text>
</comment>
<dbReference type="GO" id="GO:0003677">
    <property type="term" value="F:DNA binding"/>
    <property type="evidence" value="ECO:0007669"/>
    <property type="project" value="UniProtKB-KW"/>
</dbReference>
<proteinExistence type="predicted"/>
<evidence type="ECO:0000256" key="2">
    <source>
        <dbReference type="ARBA" id="ARBA00023125"/>
    </source>
</evidence>
<dbReference type="PANTHER" id="PTHR43132:SF2">
    <property type="entry name" value="ARSENICAL RESISTANCE OPERON REPRESSOR ARSR-RELATED"/>
    <property type="match status" value="1"/>
</dbReference>
<evidence type="ECO:0000313" key="6">
    <source>
        <dbReference type="Proteomes" id="UP000275232"/>
    </source>
</evidence>
<dbReference type="RefSeq" id="WP_123879261.1">
    <property type="nucleotide sequence ID" value="NZ_RPFZ01000001.1"/>
</dbReference>
<gene>
    <name evidence="5" type="ORF">EG799_05455</name>
</gene>
<evidence type="ECO:0000256" key="3">
    <source>
        <dbReference type="ARBA" id="ARBA00023163"/>
    </source>
</evidence>
<keyword evidence="6" id="KW-1185">Reference proteome</keyword>
<keyword evidence="3" id="KW-0804">Transcription</keyword>
<dbReference type="EMBL" id="RPFZ01000001">
    <property type="protein sequence ID" value="RPF71120.1"/>
    <property type="molecule type" value="Genomic_DNA"/>
</dbReference>
<dbReference type="NCBIfam" id="NF033788">
    <property type="entry name" value="HTH_metalloreg"/>
    <property type="match status" value="1"/>
</dbReference>
<dbReference type="Pfam" id="PF01022">
    <property type="entry name" value="HTH_5"/>
    <property type="match status" value="1"/>
</dbReference>
<dbReference type="AlphaFoldDB" id="A0A3N5CUK6"/>
<dbReference type="Proteomes" id="UP000275232">
    <property type="component" value="Unassembled WGS sequence"/>
</dbReference>
<dbReference type="Gene3D" id="1.10.10.10">
    <property type="entry name" value="Winged helix-like DNA-binding domain superfamily/Winged helix DNA-binding domain"/>
    <property type="match status" value="1"/>
</dbReference>
<dbReference type="InterPro" id="IPR001845">
    <property type="entry name" value="HTH_ArsR_DNA-bd_dom"/>
</dbReference>
<dbReference type="InterPro" id="IPR011991">
    <property type="entry name" value="ArsR-like_HTH"/>
</dbReference>
<keyword evidence="1" id="KW-0805">Transcription regulation</keyword>
<dbReference type="SMART" id="SM00418">
    <property type="entry name" value="HTH_ARSR"/>
    <property type="match status" value="1"/>
</dbReference>
<sequence>MKKMDVTSRLSALAQPVRLEILTALARQGEGLSAAQLAEMTGALRTNTSVHLTVLRNAGLVSSKREGRGITYRVERDALRSLSMFISRLAD</sequence>
<dbReference type="InterPro" id="IPR036390">
    <property type="entry name" value="WH_DNA-bd_sf"/>
</dbReference>
<name>A0A3N5CUK6_9SPHN</name>
<dbReference type="PROSITE" id="PS50987">
    <property type="entry name" value="HTH_ARSR_2"/>
    <property type="match status" value="1"/>
</dbReference>
<reference evidence="5 6" key="1">
    <citation type="submission" date="2018-11" db="EMBL/GenBank/DDBJ databases">
        <title>Erythrobacter spongiae sp. nov., isolated from a marine sponge.</title>
        <authorList>
            <person name="Zhuang L."/>
            <person name="Luo L."/>
        </authorList>
    </citation>
    <scope>NUCLEOTIDE SEQUENCE [LARGE SCALE GENOMIC DNA]</scope>
    <source>
        <strain evidence="5 6">HN-E23</strain>
    </source>
</reference>
<dbReference type="PANTHER" id="PTHR43132">
    <property type="entry name" value="ARSENICAL RESISTANCE OPERON REPRESSOR ARSR-RELATED"/>
    <property type="match status" value="1"/>
</dbReference>
<dbReference type="SUPFAM" id="SSF46785">
    <property type="entry name" value="Winged helix' DNA-binding domain"/>
    <property type="match status" value="1"/>
</dbReference>
<protein>
    <submittedName>
        <fullName evidence="5">ArsR family transcriptional regulator</fullName>
    </submittedName>
</protein>
<dbReference type="InterPro" id="IPR036388">
    <property type="entry name" value="WH-like_DNA-bd_sf"/>
</dbReference>
<organism evidence="5 6">
    <name type="scientific">Aurantiacibacter spongiae</name>
    <dbReference type="NCBI Taxonomy" id="2488860"/>
    <lineage>
        <taxon>Bacteria</taxon>
        <taxon>Pseudomonadati</taxon>
        <taxon>Pseudomonadota</taxon>
        <taxon>Alphaproteobacteria</taxon>
        <taxon>Sphingomonadales</taxon>
        <taxon>Erythrobacteraceae</taxon>
        <taxon>Aurantiacibacter</taxon>
    </lineage>
</organism>
<dbReference type="CDD" id="cd00090">
    <property type="entry name" value="HTH_ARSR"/>
    <property type="match status" value="1"/>
</dbReference>
<dbReference type="PRINTS" id="PR00778">
    <property type="entry name" value="HTHARSR"/>
</dbReference>
<dbReference type="GO" id="GO:0003700">
    <property type="term" value="F:DNA-binding transcription factor activity"/>
    <property type="evidence" value="ECO:0007669"/>
    <property type="project" value="InterPro"/>
</dbReference>
<dbReference type="OrthoDB" id="9804742at2"/>
<evidence type="ECO:0000259" key="4">
    <source>
        <dbReference type="PROSITE" id="PS50987"/>
    </source>
</evidence>